<organism evidence="3">
    <name type="scientific">Davidia involucrata</name>
    <name type="common">Dove tree</name>
    <dbReference type="NCBI Taxonomy" id="16924"/>
    <lineage>
        <taxon>Eukaryota</taxon>
        <taxon>Viridiplantae</taxon>
        <taxon>Streptophyta</taxon>
        <taxon>Embryophyta</taxon>
        <taxon>Tracheophyta</taxon>
        <taxon>Spermatophyta</taxon>
        <taxon>Magnoliopsida</taxon>
        <taxon>eudicotyledons</taxon>
        <taxon>Gunneridae</taxon>
        <taxon>Pentapetalae</taxon>
        <taxon>asterids</taxon>
        <taxon>Cornales</taxon>
        <taxon>Nyssaceae</taxon>
        <taxon>Davidia</taxon>
    </lineage>
</organism>
<reference evidence="3" key="1">
    <citation type="submission" date="2019-08" db="EMBL/GenBank/DDBJ databases">
        <title>Reference gene set and small RNA set construction with multiple tissues from Davidia involucrata Baill.</title>
        <authorList>
            <person name="Yang H."/>
            <person name="Zhou C."/>
            <person name="Li G."/>
            <person name="Wang J."/>
            <person name="Gao P."/>
            <person name="Wang M."/>
            <person name="Wang R."/>
            <person name="Zhao Y."/>
        </authorList>
    </citation>
    <scope>NUCLEOTIDE SEQUENCE</scope>
    <source>
        <tissue evidence="3">Mixed with DoveR01_LX</tissue>
    </source>
</reference>
<dbReference type="AlphaFoldDB" id="A0A5B7BIH1"/>
<proteinExistence type="predicted"/>
<keyword evidence="2" id="KW-0812">Transmembrane</keyword>
<keyword evidence="2" id="KW-0472">Membrane</keyword>
<feature type="transmembrane region" description="Helical" evidence="2">
    <location>
        <begin position="36"/>
        <end position="56"/>
    </location>
</feature>
<keyword evidence="2" id="KW-1133">Transmembrane helix</keyword>
<sequence>MATTSASLPEQQQPEEVVPNPEAASSTSAYHSSGSIGPFFAVISVLPVLSILSCVLGRICTRRAAATPLESIQHRGFFGWVKRKCSHCMHGDDDEVLGAKAVVAEKEGNDGKAQDGV</sequence>
<evidence type="ECO:0000256" key="2">
    <source>
        <dbReference type="SAM" id="Phobius"/>
    </source>
</evidence>
<evidence type="ECO:0000256" key="1">
    <source>
        <dbReference type="SAM" id="MobiDB-lite"/>
    </source>
</evidence>
<dbReference type="PANTHER" id="PTHR33429">
    <property type="entry name" value="OS02G0708000 PROTEIN-RELATED"/>
    <property type="match status" value="1"/>
</dbReference>
<name>A0A5B7BIH1_DAVIN</name>
<protein>
    <submittedName>
        <fullName evidence="3">Uncharacterized protein</fullName>
    </submittedName>
</protein>
<evidence type="ECO:0000313" key="3">
    <source>
        <dbReference type="EMBL" id="MPA67966.1"/>
    </source>
</evidence>
<dbReference type="EMBL" id="GHES01037407">
    <property type="protein sequence ID" value="MPA67966.1"/>
    <property type="molecule type" value="Transcribed_RNA"/>
</dbReference>
<feature type="compositionally biased region" description="Polar residues" evidence="1">
    <location>
        <begin position="1"/>
        <end position="14"/>
    </location>
</feature>
<dbReference type="PANTHER" id="PTHR33429:SF23">
    <property type="entry name" value="OS02G0709350 PROTEIN"/>
    <property type="match status" value="1"/>
</dbReference>
<gene>
    <name evidence="3" type="ORF">Din_037407</name>
</gene>
<feature type="compositionally biased region" description="Low complexity" evidence="1">
    <location>
        <begin position="23"/>
        <end position="32"/>
    </location>
</feature>
<feature type="region of interest" description="Disordered" evidence="1">
    <location>
        <begin position="1"/>
        <end position="32"/>
    </location>
</feature>
<accession>A0A5B7BIH1</accession>